<keyword evidence="5 7" id="KW-1133">Transmembrane helix</keyword>
<dbReference type="NCBIfam" id="TIGR01842">
    <property type="entry name" value="type_I_sec_PrtD"/>
    <property type="match status" value="1"/>
</dbReference>
<protein>
    <submittedName>
        <fullName evidence="10">Type I secretion system ATP-binding protein PrsD</fullName>
    </submittedName>
</protein>
<evidence type="ECO:0000313" key="10">
    <source>
        <dbReference type="EMBL" id="WVX47055.1"/>
    </source>
</evidence>
<dbReference type="SUPFAM" id="SSF52540">
    <property type="entry name" value="P-loop containing nucleoside triphosphate hydrolases"/>
    <property type="match status" value="1"/>
</dbReference>
<keyword evidence="4 10" id="KW-0067">ATP-binding</keyword>
<dbReference type="InterPro" id="IPR003439">
    <property type="entry name" value="ABC_transporter-like_ATP-bd"/>
</dbReference>
<evidence type="ECO:0000313" key="11">
    <source>
        <dbReference type="Proteomes" id="UP001318682"/>
    </source>
</evidence>
<feature type="transmembrane region" description="Helical" evidence="7">
    <location>
        <begin position="158"/>
        <end position="178"/>
    </location>
</feature>
<evidence type="ECO:0000259" key="9">
    <source>
        <dbReference type="PROSITE" id="PS50929"/>
    </source>
</evidence>
<dbReference type="InterPro" id="IPR003593">
    <property type="entry name" value="AAA+_ATPase"/>
</dbReference>
<gene>
    <name evidence="10" type="primary">prsD_1</name>
    <name evidence="10" type="ORF">ROLI_001190</name>
</gene>
<dbReference type="InterPro" id="IPR010128">
    <property type="entry name" value="ATPase_T1SS_PrtD-like"/>
</dbReference>
<feature type="transmembrane region" description="Helical" evidence="7">
    <location>
        <begin position="58"/>
        <end position="78"/>
    </location>
</feature>
<dbReference type="GO" id="GO:0005524">
    <property type="term" value="F:ATP binding"/>
    <property type="evidence" value="ECO:0007669"/>
    <property type="project" value="UniProtKB-KW"/>
</dbReference>
<dbReference type="Pfam" id="PF00005">
    <property type="entry name" value="ABC_tran"/>
    <property type="match status" value="1"/>
</dbReference>
<sequence length="579" mass="61387">MTSSAGWQSYDAARRDLIRGGIAAGSLGVFINILHLSLPLFTIQVYDRVLSSGSLETLGALVLLVVIILGFQILLDILRQRIFLILSGRVATRLGRPVLGAAVETSLREGSAGVASSLRDVNEVRAFVSSGSLALPVDIAMTPLFLGVLFLLHPGYGLVGLVGVLLLSGSAIATEMLIRRPAAEGNQAAATAQSETAEVIRHAEIVTAMGMLPALARRWRRNQTAAIEKTETGQRLVKALGSLTRGLRLILQIAIVSVGAILVTSEAASAGTIIAATVSLGRLLMPFEQLIDGWRKWSDVIERMGRMREVCDTGAVGRDTVPIAIQNGHLTVDRLTYIPSENARPILRNVSFELETGSMLGVIGPSGAGKSTLSRMLVGVWKPTAGGVYLDGQSTFSHERGSFGQAVGYLPQEPTLFNASVRDNIAKFDDVDMADVVKAARIAGVHDLIGSLPQGYATRIGAGGVELSGGQKQRVALARAIVGDIKLLVLDEPNAHLDAEGEAALVAALSHLKNEGKTIVVIAQRMSILTRADRLLVLRDGAVANFGAPGDVLEANENRRVLTNPALAADAQQQQEKRS</sequence>
<feature type="domain" description="ABC transmembrane type-1" evidence="9">
    <location>
        <begin position="22"/>
        <end position="299"/>
    </location>
</feature>
<feature type="domain" description="ABC transporter" evidence="8">
    <location>
        <begin position="330"/>
        <end position="565"/>
    </location>
</feature>
<evidence type="ECO:0000256" key="7">
    <source>
        <dbReference type="SAM" id="Phobius"/>
    </source>
</evidence>
<dbReference type="SUPFAM" id="SSF90123">
    <property type="entry name" value="ABC transporter transmembrane region"/>
    <property type="match status" value="1"/>
</dbReference>
<dbReference type="PANTHER" id="PTHR24221">
    <property type="entry name" value="ATP-BINDING CASSETTE SUB-FAMILY B"/>
    <property type="match status" value="1"/>
</dbReference>
<dbReference type="Pfam" id="PF00664">
    <property type="entry name" value="ABC_membrane"/>
    <property type="match status" value="1"/>
</dbReference>
<dbReference type="PROSITE" id="PS50929">
    <property type="entry name" value="ABC_TM1F"/>
    <property type="match status" value="1"/>
</dbReference>
<proteinExistence type="predicted"/>
<evidence type="ECO:0000256" key="4">
    <source>
        <dbReference type="ARBA" id="ARBA00022840"/>
    </source>
</evidence>
<dbReference type="RefSeq" id="WP_262386339.1">
    <property type="nucleotide sequence ID" value="NZ_CP143423.1"/>
</dbReference>
<feature type="transmembrane region" description="Helical" evidence="7">
    <location>
        <begin position="133"/>
        <end position="152"/>
    </location>
</feature>
<dbReference type="SMART" id="SM00382">
    <property type="entry name" value="AAA"/>
    <property type="match status" value="1"/>
</dbReference>
<dbReference type="Gene3D" id="1.20.1560.10">
    <property type="entry name" value="ABC transporter type 1, transmembrane domain"/>
    <property type="match status" value="1"/>
</dbReference>
<evidence type="ECO:0000256" key="3">
    <source>
        <dbReference type="ARBA" id="ARBA00022741"/>
    </source>
</evidence>
<comment type="subcellular location">
    <subcellularLocation>
        <location evidence="1">Cell membrane</location>
        <topology evidence="1">Multi-pass membrane protein</topology>
    </subcellularLocation>
</comment>
<dbReference type="PROSITE" id="PS50893">
    <property type="entry name" value="ABC_TRANSPORTER_2"/>
    <property type="match status" value="1"/>
</dbReference>
<dbReference type="Proteomes" id="UP001318682">
    <property type="component" value="Chromosome"/>
</dbReference>
<evidence type="ECO:0000256" key="6">
    <source>
        <dbReference type="ARBA" id="ARBA00023136"/>
    </source>
</evidence>
<keyword evidence="11" id="KW-1185">Reference proteome</keyword>
<dbReference type="PANTHER" id="PTHR24221:SF248">
    <property type="entry name" value="ABC TRANSPORTER TRANSMEMBRANE REGION"/>
    <property type="match status" value="1"/>
</dbReference>
<keyword evidence="3" id="KW-0547">Nucleotide-binding</keyword>
<dbReference type="InterPro" id="IPR017871">
    <property type="entry name" value="ABC_transporter-like_CS"/>
</dbReference>
<evidence type="ECO:0000259" key="8">
    <source>
        <dbReference type="PROSITE" id="PS50893"/>
    </source>
</evidence>
<feature type="transmembrane region" description="Helical" evidence="7">
    <location>
        <begin position="21"/>
        <end position="46"/>
    </location>
</feature>
<accession>A0ABZ2BNK5</accession>
<dbReference type="PROSITE" id="PS00211">
    <property type="entry name" value="ABC_TRANSPORTER_1"/>
    <property type="match status" value="1"/>
</dbReference>
<dbReference type="InterPro" id="IPR039421">
    <property type="entry name" value="Type_1_exporter"/>
</dbReference>
<evidence type="ECO:0000256" key="5">
    <source>
        <dbReference type="ARBA" id="ARBA00022989"/>
    </source>
</evidence>
<dbReference type="Gene3D" id="3.40.50.300">
    <property type="entry name" value="P-loop containing nucleotide triphosphate hydrolases"/>
    <property type="match status" value="1"/>
</dbReference>
<dbReference type="EMBL" id="CP143423">
    <property type="protein sequence ID" value="WVX47055.1"/>
    <property type="molecule type" value="Genomic_DNA"/>
</dbReference>
<name>A0ABZ2BNK5_9RHOB</name>
<evidence type="ECO:0000256" key="2">
    <source>
        <dbReference type="ARBA" id="ARBA00022692"/>
    </source>
</evidence>
<keyword evidence="2 7" id="KW-0812">Transmembrane</keyword>
<dbReference type="InterPro" id="IPR027417">
    <property type="entry name" value="P-loop_NTPase"/>
</dbReference>
<dbReference type="InterPro" id="IPR011527">
    <property type="entry name" value="ABC1_TM_dom"/>
</dbReference>
<reference evidence="11" key="1">
    <citation type="submission" date="2024-01" db="EMBL/GenBank/DDBJ databases">
        <title>Roseobacter fucihabitans sp. nov., isolated from the brown alga Fucus spiralis.</title>
        <authorList>
            <person name="Hahnke S."/>
            <person name="Berger M."/>
            <person name="Schlingloff A."/>
            <person name="Athale I."/>
            <person name="Neumann-Schaal M."/>
            <person name="Adenaya A."/>
            <person name="Poehlein A."/>
            <person name="Daniel R."/>
            <person name="Pertersen J."/>
            <person name="Brinkhoff T."/>
        </authorList>
    </citation>
    <scope>NUCLEOTIDE SEQUENCE [LARGE SCALE GENOMIC DNA]</scope>
    <source>
        <strain evidence="11">B14</strain>
    </source>
</reference>
<keyword evidence="6 7" id="KW-0472">Membrane</keyword>
<dbReference type="InterPro" id="IPR036640">
    <property type="entry name" value="ABC1_TM_sf"/>
</dbReference>
<organism evidence="10 11">
    <name type="scientific">Roseobacter fucihabitans</name>
    <dbReference type="NCBI Taxonomy" id="1537242"/>
    <lineage>
        <taxon>Bacteria</taxon>
        <taxon>Pseudomonadati</taxon>
        <taxon>Pseudomonadota</taxon>
        <taxon>Alphaproteobacteria</taxon>
        <taxon>Rhodobacterales</taxon>
        <taxon>Roseobacteraceae</taxon>
        <taxon>Roseobacter</taxon>
    </lineage>
</organism>
<evidence type="ECO:0000256" key="1">
    <source>
        <dbReference type="ARBA" id="ARBA00004651"/>
    </source>
</evidence>